<dbReference type="RefSeq" id="WP_156098296.1">
    <property type="nucleotide sequence ID" value="NZ_JRNJ01000104.1"/>
</dbReference>
<evidence type="ECO:0000313" key="1">
    <source>
        <dbReference type="EMBL" id="KGF24819.1"/>
    </source>
</evidence>
<proteinExistence type="predicted"/>
<sequence>MKDFKLDKCYRVQFEYLLDCINIEQIGENATDKERINFVFKTFEDEYGNPYNKRIYPNECERLAQYLRGLPSCINIAFTDYDIIQIGKSWGFCKSSIAGARFVKNWFDESALRLIQMRDMLND</sequence>
<dbReference type="EMBL" id="JRNJ01000104">
    <property type="protein sequence ID" value="KGF24819.1"/>
    <property type="molecule type" value="Genomic_DNA"/>
</dbReference>
<evidence type="ECO:0000313" key="2">
    <source>
        <dbReference type="Proteomes" id="UP000029533"/>
    </source>
</evidence>
<comment type="caution">
    <text evidence="1">The sequence shown here is derived from an EMBL/GenBank/DDBJ whole genome shotgun (WGS) entry which is preliminary data.</text>
</comment>
<protein>
    <submittedName>
        <fullName evidence="1">Uncharacterized protein</fullName>
    </submittedName>
</protein>
<gene>
    <name evidence="1" type="ORF">HMPREF2132_11000</name>
</gene>
<dbReference type="AlphaFoldDB" id="A0AAW3FDS9"/>
<dbReference type="Proteomes" id="UP000029533">
    <property type="component" value="Unassembled WGS sequence"/>
</dbReference>
<organism evidence="1 2">
    <name type="scientific">Prevotella histicola JCM 15637 = DNF00424</name>
    <dbReference type="NCBI Taxonomy" id="1236504"/>
    <lineage>
        <taxon>Bacteria</taxon>
        <taxon>Pseudomonadati</taxon>
        <taxon>Bacteroidota</taxon>
        <taxon>Bacteroidia</taxon>
        <taxon>Bacteroidales</taxon>
        <taxon>Prevotellaceae</taxon>
        <taxon>Prevotella</taxon>
    </lineage>
</organism>
<accession>A0AAW3FDS9</accession>
<name>A0AAW3FDS9_9BACT</name>
<reference evidence="1 2" key="1">
    <citation type="submission" date="2014-07" db="EMBL/GenBank/DDBJ databases">
        <authorList>
            <person name="McCorrison J."/>
            <person name="Sanka R."/>
            <person name="Torralba M."/>
            <person name="Gillis M."/>
            <person name="Haft D.H."/>
            <person name="Methe B."/>
            <person name="Sutton G."/>
            <person name="Nelson K.E."/>
        </authorList>
    </citation>
    <scope>NUCLEOTIDE SEQUENCE [LARGE SCALE GENOMIC DNA]</scope>
    <source>
        <strain evidence="1 2">DNF00424</strain>
    </source>
</reference>